<proteinExistence type="inferred from homology"/>
<keyword evidence="5" id="KW-0677">Repeat</keyword>
<dbReference type="InterPro" id="IPR018108">
    <property type="entry name" value="MCP_transmembrane"/>
</dbReference>
<evidence type="ECO:0000256" key="11">
    <source>
        <dbReference type="RuleBase" id="RU000488"/>
    </source>
</evidence>
<keyword evidence="4 10" id="KW-0812">Transmembrane</keyword>
<evidence type="ECO:0000256" key="2">
    <source>
        <dbReference type="ARBA" id="ARBA00006375"/>
    </source>
</evidence>
<organism evidence="12 13">
    <name type="scientific">Seminavis robusta</name>
    <dbReference type="NCBI Taxonomy" id="568900"/>
    <lineage>
        <taxon>Eukaryota</taxon>
        <taxon>Sar</taxon>
        <taxon>Stramenopiles</taxon>
        <taxon>Ochrophyta</taxon>
        <taxon>Bacillariophyta</taxon>
        <taxon>Bacillariophyceae</taxon>
        <taxon>Bacillariophycidae</taxon>
        <taxon>Naviculales</taxon>
        <taxon>Naviculaceae</taxon>
        <taxon>Seminavis</taxon>
    </lineage>
</organism>
<name>A0A9N8DAX3_9STRA</name>
<dbReference type="Proteomes" id="UP001153069">
    <property type="component" value="Unassembled WGS sequence"/>
</dbReference>
<keyword evidence="8" id="KW-0496">Mitochondrion</keyword>
<dbReference type="InterPro" id="IPR023395">
    <property type="entry name" value="MCP_dom_sf"/>
</dbReference>
<reference evidence="12" key="1">
    <citation type="submission" date="2020-06" db="EMBL/GenBank/DDBJ databases">
        <authorList>
            <consortium name="Plant Systems Biology data submission"/>
        </authorList>
    </citation>
    <scope>NUCLEOTIDE SEQUENCE</scope>
    <source>
        <strain evidence="12">D6</strain>
    </source>
</reference>
<keyword evidence="9 10" id="KW-0472">Membrane</keyword>
<evidence type="ECO:0000256" key="4">
    <source>
        <dbReference type="ARBA" id="ARBA00022692"/>
    </source>
</evidence>
<evidence type="ECO:0000256" key="5">
    <source>
        <dbReference type="ARBA" id="ARBA00022737"/>
    </source>
</evidence>
<dbReference type="PANTHER" id="PTHR45671:SF12">
    <property type="entry name" value="MITOCHONDRIAL PHOSPHATE CARRIER PROTEIN"/>
    <property type="match status" value="1"/>
</dbReference>
<evidence type="ECO:0000256" key="7">
    <source>
        <dbReference type="ARBA" id="ARBA00022989"/>
    </source>
</evidence>
<sequence length="508" mass="55575">MSPAETTSEFYPPMTGVSIADKRSKRPRPYSALVPFLALAAHLLVPADAFTSGAGRRPNVFPNLHTRTSHYPQLHSSKLVGRGHRVQRSSRARRNRPSKFFVASSTRSLNTASENIFGSRSNNNNNEEEYPWECIIDPTCCDDCLDMADHYQQLSNDQSQHMMIDFGTWAKNEEDEDRVTFADKVSMTAAFATAASAFALLLVWSGPGAWRFFLAGGLCAATSHAIPTPIDVVKTRKQVDPELQELGFVQATQKIVKDEGVGTLLAGLGPTVFGYLLEGSMKFGVYEALKPVVKRGLGSLAEATSLAILRSQMIAFIVSGCIAGTAASIVLCPMEALRIRLVSEPDFAPKGWIQGGRRMIKREGVLSLWRGIAPQTFKQVPYTVTKNVSFDYFTKLAYRTAIAYGFSMNHATKFTIPVVSAILASILSCISSQPGDTLLSLVSARQKENRSASDIARDILRSEKGFRGFFVGLNCRLYHVGIIVTLQLVLYDVLKRLCGGIATGSCGH</sequence>
<dbReference type="GO" id="GO:1990547">
    <property type="term" value="P:mitochondrial phosphate ion transmembrane transport"/>
    <property type="evidence" value="ECO:0007669"/>
    <property type="project" value="InterPro"/>
</dbReference>
<dbReference type="SUPFAM" id="SSF103506">
    <property type="entry name" value="Mitochondrial carrier"/>
    <property type="match status" value="1"/>
</dbReference>
<dbReference type="EMBL" id="CAICTM010000004">
    <property type="protein sequence ID" value="CAB9496369.1"/>
    <property type="molecule type" value="Genomic_DNA"/>
</dbReference>
<accession>A0A9N8DAX3</accession>
<feature type="repeat" description="Solcar" evidence="10">
    <location>
        <begin position="311"/>
        <end position="396"/>
    </location>
</feature>
<evidence type="ECO:0000256" key="10">
    <source>
        <dbReference type="PROSITE-ProRule" id="PRU00282"/>
    </source>
</evidence>
<comment type="subcellular location">
    <subcellularLocation>
        <location evidence="1">Mitochondrion inner membrane</location>
        <topology evidence="1">Multi-pass membrane protein</topology>
    </subcellularLocation>
</comment>
<keyword evidence="7" id="KW-1133">Transmembrane helix</keyword>
<dbReference type="GO" id="GO:0005315">
    <property type="term" value="F:phosphate transmembrane transporter activity"/>
    <property type="evidence" value="ECO:0007669"/>
    <property type="project" value="InterPro"/>
</dbReference>
<keyword evidence="3 11" id="KW-0813">Transport</keyword>
<dbReference type="PROSITE" id="PS50920">
    <property type="entry name" value="SOLCAR"/>
    <property type="match status" value="3"/>
</dbReference>
<comment type="similarity">
    <text evidence="2 11">Belongs to the mitochondrial carrier (TC 2.A.29) family.</text>
</comment>
<evidence type="ECO:0000256" key="3">
    <source>
        <dbReference type="ARBA" id="ARBA00022448"/>
    </source>
</evidence>
<gene>
    <name evidence="12" type="ORF">SEMRO_4_G003440.1</name>
</gene>
<evidence type="ECO:0000313" key="12">
    <source>
        <dbReference type="EMBL" id="CAB9496369.1"/>
    </source>
</evidence>
<feature type="repeat" description="Solcar" evidence="10">
    <location>
        <begin position="412"/>
        <end position="497"/>
    </location>
</feature>
<evidence type="ECO:0000256" key="8">
    <source>
        <dbReference type="ARBA" id="ARBA00023128"/>
    </source>
</evidence>
<keyword evidence="6" id="KW-0999">Mitochondrion inner membrane</keyword>
<evidence type="ECO:0000256" key="9">
    <source>
        <dbReference type="ARBA" id="ARBA00023136"/>
    </source>
</evidence>
<keyword evidence="13" id="KW-1185">Reference proteome</keyword>
<dbReference type="PANTHER" id="PTHR45671">
    <property type="entry name" value="SOLUTE CARRIER FAMILY 25 (MITOCHONDRIAL CARRIER PHOSPHATE CARRIER), MEMBER 3, LIKE-RELATED-RELATED"/>
    <property type="match status" value="1"/>
</dbReference>
<dbReference type="InterPro" id="IPR044677">
    <property type="entry name" value="SLC25A3/Pic2/Mir1-like"/>
</dbReference>
<feature type="repeat" description="Solcar" evidence="10">
    <location>
        <begin position="207"/>
        <end position="292"/>
    </location>
</feature>
<dbReference type="OrthoDB" id="46230at2759"/>
<dbReference type="GO" id="GO:0005743">
    <property type="term" value="C:mitochondrial inner membrane"/>
    <property type="evidence" value="ECO:0007669"/>
    <property type="project" value="UniProtKB-SubCell"/>
</dbReference>
<comment type="caution">
    <text evidence="12">The sequence shown here is derived from an EMBL/GenBank/DDBJ whole genome shotgun (WGS) entry which is preliminary data.</text>
</comment>
<dbReference type="Gene3D" id="1.50.40.10">
    <property type="entry name" value="Mitochondrial carrier domain"/>
    <property type="match status" value="2"/>
</dbReference>
<evidence type="ECO:0000256" key="6">
    <source>
        <dbReference type="ARBA" id="ARBA00022792"/>
    </source>
</evidence>
<evidence type="ECO:0000256" key="1">
    <source>
        <dbReference type="ARBA" id="ARBA00004448"/>
    </source>
</evidence>
<protein>
    <submittedName>
        <fullName evidence="12">Phosphate carrier protein, mitochondrial</fullName>
    </submittedName>
</protein>
<dbReference type="Pfam" id="PF00153">
    <property type="entry name" value="Mito_carr"/>
    <property type="match status" value="3"/>
</dbReference>
<dbReference type="AlphaFoldDB" id="A0A9N8DAX3"/>
<evidence type="ECO:0000313" key="13">
    <source>
        <dbReference type="Proteomes" id="UP001153069"/>
    </source>
</evidence>